<dbReference type="PANTHER" id="PTHR42776">
    <property type="entry name" value="SERINE PEPTIDASE S9 FAMILY MEMBER"/>
    <property type="match status" value="1"/>
</dbReference>
<proteinExistence type="inferred from homology"/>
<dbReference type="InterPro" id="IPR029058">
    <property type="entry name" value="AB_hydrolase_fold"/>
</dbReference>
<evidence type="ECO:0000256" key="7">
    <source>
        <dbReference type="ARBA" id="ARBA00022801"/>
    </source>
</evidence>
<evidence type="ECO:0000313" key="11">
    <source>
        <dbReference type="EMBL" id="CAG8530624.1"/>
    </source>
</evidence>
<evidence type="ECO:0000256" key="1">
    <source>
        <dbReference type="ARBA" id="ARBA00000721"/>
    </source>
</evidence>
<organism evidence="11 12">
    <name type="scientific">Acaulospora morrowiae</name>
    <dbReference type="NCBI Taxonomy" id="94023"/>
    <lineage>
        <taxon>Eukaryota</taxon>
        <taxon>Fungi</taxon>
        <taxon>Fungi incertae sedis</taxon>
        <taxon>Mucoromycota</taxon>
        <taxon>Glomeromycotina</taxon>
        <taxon>Glomeromycetes</taxon>
        <taxon>Diversisporales</taxon>
        <taxon>Acaulosporaceae</taxon>
        <taxon>Acaulospora</taxon>
    </lineage>
</organism>
<dbReference type="GO" id="GO:0004252">
    <property type="term" value="F:serine-type endopeptidase activity"/>
    <property type="evidence" value="ECO:0007669"/>
    <property type="project" value="TreeGrafter"/>
</dbReference>
<evidence type="ECO:0000256" key="3">
    <source>
        <dbReference type="ARBA" id="ARBA00010040"/>
    </source>
</evidence>
<protein>
    <recommendedName>
        <fullName evidence="5">acylaminoacyl-peptidase</fullName>
        <ecNumber evidence="5">3.4.19.1</ecNumber>
    </recommendedName>
    <alternativeName>
        <fullName evidence="8">Dipeptidyl-peptidase V</fullName>
    </alternativeName>
</protein>
<dbReference type="OrthoDB" id="43744at2759"/>
<sequence length="718" mass="79973">MSEKSVNNDASETEETVAVKTFKSLAKIPFYISADILPNSSSSLLLIQTGLSQRDLTRKIKRVTVKQLVVSLKTESDPKPSVITSSFLPIDLGDVVLQAISQSGKKLVTLKSVSSDKGKSRYVEIWEHGNLESVIDVTNVHEDFYSDGDLTENISRKDNFGCLKWSKNEEKVVYIAERKALEATDEKKYDYKQSWGERLANKQVPVIVIVDITENKAKVLPEFHNIDPGQVLFGSDDETLIFTGYDREPRQFGLVACINRLSGIYQSNLDGTNLVHISGQVQHARSPRMNPAENCLVYLSNPTGGPHSWCSELYVYEFSSKTNRLVVPIVRSPSESFHENFPGIYCGKILSKSFFAINSAEYILINSFWRSRKVILAVNLTSGKVQNLTLTGSWTLFTVWDKYVVASQGFPNKVYQLNVGILSANIENNLEISWVIIDQPHLEEGVAKTLSKSTWSLLQPFPDKPNLEVIFHQPSETSSDKKPPLIVFPHGGPHGTSIIEISTYVQTLVSLGYAIIEVNYSGSTGFGQDYVDSLIGKIGDLDIEEVQSSAQYFIDNNYVDCNSVAVIGGSHGGFISGHLIGKYPDFYKACVMRNPVLNIGGMSFVTDIPDWCFAELGLSYDLKKPCIATPSIYAKMYQNSPTANIDKIKTPILLMLGRNDKRVPNVDGLQWWHYLKGQGKVDIRCKMYYETGHSLDTVEAEISGIDAISKFLKEKVGV</sequence>
<comment type="subcellular location">
    <subcellularLocation>
        <location evidence="2">Cytoplasm</location>
    </subcellularLocation>
</comment>
<dbReference type="EMBL" id="CAJVPV010002587">
    <property type="protein sequence ID" value="CAG8530624.1"/>
    <property type="molecule type" value="Genomic_DNA"/>
</dbReference>
<dbReference type="AlphaFoldDB" id="A0A9N9AHP0"/>
<name>A0A9N9AHP0_9GLOM</name>
<evidence type="ECO:0000313" key="12">
    <source>
        <dbReference type="Proteomes" id="UP000789342"/>
    </source>
</evidence>
<gene>
    <name evidence="11" type="ORF">AMORRO_LOCUS4655</name>
</gene>
<dbReference type="InterPro" id="IPR045550">
    <property type="entry name" value="AARE_N"/>
</dbReference>
<keyword evidence="6" id="KW-0963">Cytoplasm</keyword>
<evidence type="ECO:0000256" key="6">
    <source>
        <dbReference type="ARBA" id="ARBA00022490"/>
    </source>
</evidence>
<dbReference type="GO" id="GO:0006508">
    <property type="term" value="P:proteolysis"/>
    <property type="evidence" value="ECO:0007669"/>
    <property type="project" value="InterPro"/>
</dbReference>
<accession>A0A9N9AHP0</accession>
<feature type="domain" description="Peptidase S9 prolyl oligopeptidase catalytic" evidence="9">
    <location>
        <begin position="502"/>
        <end position="717"/>
    </location>
</feature>
<dbReference type="Pfam" id="PF19283">
    <property type="entry name" value="APEH_N"/>
    <property type="match status" value="1"/>
</dbReference>
<keyword evidence="7" id="KW-0378">Hydrolase</keyword>
<evidence type="ECO:0000256" key="5">
    <source>
        <dbReference type="ARBA" id="ARBA00012917"/>
    </source>
</evidence>
<evidence type="ECO:0000259" key="10">
    <source>
        <dbReference type="Pfam" id="PF19283"/>
    </source>
</evidence>
<evidence type="ECO:0000256" key="4">
    <source>
        <dbReference type="ARBA" id="ARBA00011881"/>
    </source>
</evidence>
<keyword evidence="12" id="KW-1185">Reference proteome</keyword>
<dbReference type="SUPFAM" id="SSF53474">
    <property type="entry name" value="alpha/beta-Hydrolases"/>
    <property type="match status" value="1"/>
</dbReference>
<dbReference type="GO" id="GO:0008242">
    <property type="term" value="F:omega peptidase activity"/>
    <property type="evidence" value="ECO:0007669"/>
    <property type="project" value="UniProtKB-EC"/>
</dbReference>
<dbReference type="EC" id="3.4.19.1" evidence="5"/>
<comment type="similarity">
    <text evidence="3">Belongs to the peptidase S9C family.</text>
</comment>
<feature type="domain" description="Acylamino-acid-releasing enzyme N-terminal" evidence="10">
    <location>
        <begin position="9"/>
        <end position="442"/>
    </location>
</feature>
<dbReference type="Gene3D" id="3.40.50.1820">
    <property type="entry name" value="alpha/beta hydrolase"/>
    <property type="match status" value="1"/>
</dbReference>
<dbReference type="SUPFAM" id="SSF82171">
    <property type="entry name" value="DPP6 N-terminal domain-like"/>
    <property type="match status" value="1"/>
</dbReference>
<dbReference type="InterPro" id="IPR001375">
    <property type="entry name" value="Peptidase_S9_cat"/>
</dbReference>
<dbReference type="Pfam" id="PF00326">
    <property type="entry name" value="Peptidase_S9"/>
    <property type="match status" value="1"/>
</dbReference>
<evidence type="ECO:0000259" key="9">
    <source>
        <dbReference type="Pfam" id="PF00326"/>
    </source>
</evidence>
<reference evidence="11" key="1">
    <citation type="submission" date="2021-06" db="EMBL/GenBank/DDBJ databases">
        <authorList>
            <person name="Kallberg Y."/>
            <person name="Tangrot J."/>
            <person name="Rosling A."/>
        </authorList>
    </citation>
    <scope>NUCLEOTIDE SEQUENCE</scope>
    <source>
        <strain evidence="11">CL551</strain>
    </source>
</reference>
<comment type="caution">
    <text evidence="11">The sequence shown here is derived from an EMBL/GenBank/DDBJ whole genome shotgun (WGS) entry which is preliminary data.</text>
</comment>
<evidence type="ECO:0000256" key="2">
    <source>
        <dbReference type="ARBA" id="ARBA00004496"/>
    </source>
</evidence>
<evidence type="ECO:0000256" key="8">
    <source>
        <dbReference type="ARBA" id="ARBA00032829"/>
    </source>
</evidence>
<comment type="subunit">
    <text evidence="4">Homotetramer.</text>
</comment>
<dbReference type="Proteomes" id="UP000789342">
    <property type="component" value="Unassembled WGS sequence"/>
</dbReference>
<dbReference type="PANTHER" id="PTHR42776:SF4">
    <property type="entry name" value="ACYLAMINO-ACID-RELEASING ENZYME"/>
    <property type="match status" value="1"/>
</dbReference>
<comment type="catalytic activity">
    <reaction evidence="1">
        <text>Cleavage of an N-acetyl or N-formyl amino acid from the N-terminus of a polypeptide.</text>
        <dbReference type="EC" id="3.4.19.1"/>
    </reaction>
</comment>
<dbReference type="GO" id="GO:0005737">
    <property type="term" value="C:cytoplasm"/>
    <property type="evidence" value="ECO:0007669"/>
    <property type="project" value="UniProtKB-SubCell"/>
</dbReference>